<evidence type="ECO:0000256" key="2">
    <source>
        <dbReference type="SAM" id="MobiDB-lite"/>
    </source>
</evidence>
<sequence>MNKITRNKQIQKILATTAAIPVAVAPLATSVQISADSLSYKDLNKDDQGFEHVKNLESLNVMKGYEDGTFKPYENITREHVAVILANALNLPTPTNLSAISTYKDITEEHTYAKEIAAVTEAGIFKGSDGFFNPKNPITREQAATVLVKAFRLYDNYEKVSLNDLDKISPSHQENVKILAQHQITVGKQQDDGTRYFDGDGNLKRIQFAIFVDKLLSKSPSMGNISSIKNDEIVVSGHTYSVDESVKNILSYENRAILNDAFVDLEITNEVVTGINYIELNSKGTASTPLVLEGHNATLNGSIKVNGDHTTVKNLQVQHNLILDDQTKGLINFENVQVLGDTLFKSPNGTRSIQSESSFEATFSNSSLHNVIMQRLDGKVILLNNTNVANISVEANSILKGDSSSLVRNVQVGKNVDQFELGLNVDELTIDGSQTLNIDGISKIGKLFIKEKNTTFRLSNDIFIESLVLPKGVDLKDIISNYDSIKDHINNVDEVGEENNPVVVSPSTGGSGSDNPSTPGPVLSDGGATATVYSEDDFVTALYQESVNTVILGKTFTFSKNYTITKAVKIPETANQEEYDFNQSSFKSLEISGDNITVKNSTLTQLVVRETVENLTLDNVKDSIESNHLIQGGGAHSIELIGNTIFKGDIQIRSGEDVQIRAESADAKIEGTVWIDSEDTTIISAPVSQVVVSNANVQIKSEIDELMITDNVTITLQEGGSITSIKKRINLDVTVKDADGNILEAEEALDTMRLNRGILKAQYLLDQAVVGTSEGNYSQDSIDHLKNVLDESKNVLNTTTELSTDSQNLIDGTANTIYEQIDNFLTGQVTVNRSALHEEINRAKRLMNEIDPANYSEEIISQLETTLEAAIDLESTYGLSQNEIDAKKAELADAIDSVQNSNPEVPIIEGAITFDIKSDLFVDSEVYVQVYPRDYFDSGVTSSANLTNEGIKVDISNIDETLGETFYAVISTNGYVIVEPFSKEEAISGAVKEIVLDPNDYMNPNLVIGDYTGDFSEENFSLQVAPLSESGDPIVDGIILYASENELIPKGNYDLQFVGTNETDYFALFKENALLSDTTNGFSIANEEMVDLELAMESSNPVNYTINHFVAHPDMDSFNSGSADKLEGKNTVHITSGIYDYLSFNVTLQDNQDYWVLDYMDLNKEINQSSTITLDDHLKLNHDGPELPEGPVQINPTYPLSSYFSFGLINGANQHVTFSKAHMDGELLLKDKQIPLNIEVTANGNTYSATAERMFDLNMTVQDIMEGQEITGEAQITFSLMDAPIPVEAYTRTIEISQ</sequence>
<evidence type="ECO:0000313" key="5">
    <source>
        <dbReference type="Proteomes" id="UP000315215"/>
    </source>
</evidence>
<dbReference type="PANTHER" id="PTHR43308">
    <property type="entry name" value="OUTER MEMBRANE PROTEIN ALPHA-RELATED"/>
    <property type="match status" value="1"/>
</dbReference>
<dbReference type="OrthoDB" id="2824192at2"/>
<proteinExistence type="predicted"/>
<dbReference type="PROSITE" id="PS51272">
    <property type="entry name" value="SLH"/>
    <property type="match status" value="2"/>
</dbReference>
<reference evidence="4 5" key="1">
    <citation type="submission" date="2019-07" db="EMBL/GenBank/DDBJ databases">
        <authorList>
            <person name="Li J."/>
        </authorList>
    </citation>
    <scope>NUCLEOTIDE SEQUENCE [LARGE SCALE GENOMIC DNA]</scope>
    <source>
        <strain evidence="4 5">TKL69</strain>
    </source>
</reference>
<dbReference type="RefSeq" id="WP_143896147.1">
    <property type="nucleotide sequence ID" value="NZ_CP041666.1"/>
</dbReference>
<protein>
    <submittedName>
        <fullName evidence="4">S-layer homology domain-containing protein</fullName>
    </submittedName>
</protein>
<keyword evidence="5" id="KW-1185">Reference proteome</keyword>
<feature type="domain" description="SLH" evidence="3">
    <location>
        <begin position="36"/>
        <end position="99"/>
    </location>
</feature>
<dbReference type="KEGG" id="aqt:FN924_15880"/>
<accession>A0A516KJG9</accession>
<dbReference type="Gene3D" id="1.20.1270.90">
    <property type="entry name" value="AF1782-like"/>
    <property type="match status" value="2"/>
</dbReference>
<feature type="domain" description="SLH" evidence="3">
    <location>
        <begin position="100"/>
        <end position="161"/>
    </location>
</feature>
<gene>
    <name evidence="4" type="ORF">FN924_15880</name>
</gene>
<keyword evidence="1" id="KW-0732">Signal</keyword>
<evidence type="ECO:0000259" key="3">
    <source>
        <dbReference type="PROSITE" id="PS51272"/>
    </source>
</evidence>
<dbReference type="InterPro" id="IPR001119">
    <property type="entry name" value="SLH_dom"/>
</dbReference>
<name>A0A516KJG9_9BACI</name>
<dbReference type="EMBL" id="CP041666">
    <property type="protein sequence ID" value="QDP41521.1"/>
    <property type="molecule type" value="Genomic_DNA"/>
</dbReference>
<dbReference type="PANTHER" id="PTHR43308:SF5">
    <property type="entry name" value="S-LAYER PROTEIN _ PEPTIDOGLYCAN ENDO-BETA-N-ACETYLGLUCOSAMINIDASE"/>
    <property type="match status" value="1"/>
</dbReference>
<dbReference type="InterPro" id="IPR051465">
    <property type="entry name" value="Cell_Envelope_Struct_Comp"/>
</dbReference>
<dbReference type="Pfam" id="PF00395">
    <property type="entry name" value="SLH"/>
    <property type="match status" value="2"/>
</dbReference>
<dbReference type="Proteomes" id="UP000315215">
    <property type="component" value="Chromosome"/>
</dbReference>
<organism evidence="4 5">
    <name type="scientific">Radiobacillus deserti</name>
    <dbReference type="NCBI Taxonomy" id="2594883"/>
    <lineage>
        <taxon>Bacteria</taxon>
        <taxon>Bacillati</taxon>
        <taxon>Bacillota</taxon>
        <taxon>Bacilli</taxon>
        <taxon>Bacillales</taxon>
        <taxon>Bacillaceae</taxon>
        <taxon>Radiobacillus</taxon>
    </lineage>
</organism>
<evidence type="ECO:0000313" key="4">
    <source>
        <dbReference type="EMBL" id="QDP41521.1"/>
    </source>
</evidence>
<evidence type="ECO:0000256" key="1">
    <source>
        <dbReference type="ARBA" id="ARBA00022729"/>
    </source>
</evidence>
<feature type="region of interest" description="Disordered" evidence="2">
    <location>
        <begin position="496"/>
        <end position="526"/>
    </location>
</feature>